<dbReference type="Pfam" id="PF00384">
    <property type="entry name" value="Molybdopterin"/>
    <property type="match status" value="1"/>
</dbReference>
<dbReference type="InterPro" id="IPR006655">
    <property type="entry name" value="Mopterin_OxRdtase_prok_CS"/>
</dbReference>
<feature type="chain" id="PRO_5045297150" description="trimethylamine-N-oxide reductase" evidence="13">
    <location>
        <begin position="35"/>
        <end position="897"/>
    </location>
</feature>
<keyword evidence="9" id="KW-0574">Periplasm</keyword>
<evidence type="ECO:0000256" key="5">
    <source>
        <dbReference type="ARBA" id="ARBA00022505"/>
    </source>
</evidence>
<evidence type="ECO:0000256" key="6">
    <source>
        <dbReference type="ARBA" id="ARBA00022617"/>
    </source>
</evidence>
<keyword evidence="5" id="KW-0500">Molybdenum</keyword>
<feature type="domain" description="Cytochrome c" evidence="14">
    <location>
        <begin position="829"/>
        <end position="897"/>
    </location>
</feature>
<dbReference type="RefSeq" id="WP_377699398.1">
    <property type="nucleotide sequence ID" value="NZ_JBHLWE010000041.1"/>
</dbReference>
<dbReference type="InterPro" id="IPR036909">
    <property type="entry name" value="Cyt_c-like_dom_sf"/>
</dbReference>
<organism evidence="15 16">
    <name type="scientific">Paracoccus niistensis</name>
    <dbReference type="NCBI Taxonomy" id="632935"/>
    <lineage>
        <taxon>Bacteria</taxon>
        <taxon>Pseudomonadati</taxon>
        <taxon>Pseudomonadota</taxon>
        <taxon>Alphaproteobacteria</taxon>
        <taxon>Rhodobacterales</taxon>
        <taxon>Paracoccaceae</taxon>
        <taxon>Paracoccus</taxon>
    </lineage>
</organism>
<dbReference type="Proteomes" id="UP001589799">
    <property type="component" value="Unassembled WGS sequence"/>
</dbReference>
<evidence type="ECO:0000313" key="16">
    <source>
        <dbReference type="Proteomes" id="UP001589799"/>
    </source>
</evidence>
<evidence type="ECO:0000256" key="9">
    <source>
        <dbReference type="ARBA" id="ARBA00022764"/>
    </source>
</evidence>
<evidence type="ECO:0000259" key="14">
    <source>
        <dbReference type="PROSITE" id="PS51007"/>
    </source>
</evidence>
<evidence type="ECO:0000256" key="7">
    <source>
        <dbReference type="ARBA" id="ARBA00022723"/>
    </source>
</evidence>
<dbReference type="Pfam" id="PF18364">
    <property type="entry name" value="Molybdopterin_N"/>
    <property type="match status" value="1"/>
</dbReference>
<accession>A0ABV6I6C4</accession>
<comment type="similarity">
    <text evidence="3">Belongs to the prokaryotic molybdopterin-containing oxidoreductase family.</text>
</comment>
<gene>
    <name evidence="15" type="ORF">ACFFII_13510</name>
</gene>
<dbReference type="InterPro" id="IPR006311">
    <property type="entry name" value="TAT_signal"/>
</dbReference>
<keyword evidence="10" id="KW-0560">Oxidoreductase</keyword>
<keyword evidence="7 12" id="KW-0479">Metal-binding</keyword>
<dbReference type="InterPro" id="IPR006657">
    <property type="entry name" value="MoPterin_dinucl-bd_dom"/>
</dbReference>
<dbReference type="EMBL" id="JBHLWE010000041">
    <property type="protein sequence ID" value="MFC0341781.1"/>
    <property type="molecule type" value="Genomic_DNA"/>
</dbReference>
<dbReference type="SUPFAM" id="SSF46626">
    <property type="entry name" value="Cytochrome c"/>
    <property type="match status" value="1"/>
</dbReference>
<dbReference type="PANTHER" id="PTHR43742:SF10">
    <property type="entry name" value="TRIMETHYLAMINE-N-OXIDE REDUCTASE 2"/>
    <property type="match status" value="1"/>
</dbReference>
<feature type="signal peptide" evidence="13">
    <location>
        <begin position="1"/>
        <end position="34"/>
    </location>
</feature>
<keyword evidence="8 13" id="KW-0732">Signal</keyword>
<evidence type="ECO:0000256" key="11">
    <source>
        <dbReference type="ARBA" id="ARBA00023004"/>
    </source>
</evidence>
<dbReference type="InterPro" id="IPR041460">
    <property type="entry name" value="Molybdopterin_N"/>
</dbReference>
<dbReference type="InterPro" id="IPR009010">
    <property type="entry name" value="Asp_de-COase-like_dom_sf"/>
</dbReference>
<keyword evidence="16" id="KW-1185">Reference proteome</keyword>
<protein>
    <recommendedName>
        <fullName evidence="4">trimethylamine-N-oxide reductase</fullName>
        <ecNumber evidence="4">1.7.2.3</ecNumber>
    </recommendedName>
</protein>
<dbReference type="InterPro" id="IPR050612">
    <property type="entry name" value="Prok_Mopterin_Oxidored"/>
</dbReference>
<dbReference type="PROSITE" id="PS00932">
    <property type="entry name" value="MOLYBDOPTERIN_PROK_3"/>
    <property type="match status" value="1"/>
</dbReference>
<evidence type="ECO:0000313" key="15">
    <source>
        <dbReference type="EMBL" id="MFC0341781.1"/>
    </source>
</evidence>
<comment type="cofactor">
    <cofactor evidence="1">
        <name>Mo-bis(molybdopterin guanine dinucleotide)</name>
        <dbReference type="ChEBI" id="CHEBI:60539"/>
    </cofactor>
</comment>
<evidence type="ECO:0000256" key="4">
    <source>
        <dbReference type="ARBA" id="ARBA00011885"/>
    </source>
</evidence>
<keyword evidence="6 12" id="KW-0349">Heme</keyword>
<dbReference type="InterPro" id="IPR006656">
    <property type="entry name" value="Mopterin_OxRdtase"/>
</dbReference>
<dbReference type="Gene3D" id="2.40.40.20">
    <property type="match status" value="1"/>
</dbReference>
<sequence length="897" mass="99153">MTACQISRRSFMQAGVVAVGALGAARLMNSSALAAIDPNSHGQRVFHATHFGPFEAVVRDGRITSISPVTELDHQPTDMLMLGTVDRVYDESRILYPMVRKSYLDGWQTGDTKPELRGREEFVRVDWDTALALAGNAILKTIEENGNEAIFSSSYGGWANAGSFRPNVMQQRFFNLIGGCTITQGDFSAGASQVALPHIIGDMEVYSPQTAWEVVRDNTQVFVLVGCDPIKNNRIEFTVADHGMYGPWAEIRDAGCRFISINPQRTASDYYLNADWVQIVPNTDIALFLGMAHHVLEKGLEDKDYMAKYTVGADRWIAYVQGQDDGTPKTPDWAAAITGIPADRIRELAELFAGSRTQFAGAWSLQRAHHGELTHHAIINFAALVGKIGKPGEGVGFSWHYGNGGMPQSGQPTPTGLSSGKNLVDKLCPASRIVEMLENPGKEFFYNGQTRTYPDVKMIYNAGNNFVSHQQDLNRLLKAFGKLHTIVSQDIWWTAAVRWADIVLPASGTMERDDISVGGTYSNDKIYAMKKVIEPLGESKSDYEIFEALADKMGLWAQFTDSLDFMDHIRAAYERSGASKTTPFDEFWEKGYALQPAPPEARKWVRHGAFYEDPEKNPLHTVSGKIEMFCSSIADMKVADNPGMPVWQEPLEYLGNAGEGQLHVVSPHPWYRLHSQMDNSARLRELYKIDGREPVRINRQDAEARGIADGDLVEIRNERGAIIAGAVLSDDIMPGVMSLYEGVWPDLDSKGRCNSGQINWITSERPASGLTQATIANTCVASVAKCEDAERPNQAYQPPAILTDYQFAAVDEGELGLDRVAGLVEALYENMEPGERIFYQRCTVCHGPRDPKGFTQLQWRGITPSMFPRAGLDEEEAALVTDFLMRNAADAPVPAAN</sequence>
<dbReference type="PANTHER" id="PTHR43742">
    <property type="entry name" value="TRIMETHYLAMINE-N-OXIDE REDUCTASE"/>
    <property type="match status" value="1"/>
</dbReference>
<dbReference type="PROSITE" id="PS51318">
    <property type="entry name" value="TAT"/>
    <property type="match status" value="1"/>
</dbReference>
<evidence type="ECO:0000256" key="10">
    <source>
        <dbReference type="ARBA" id="ARBA00023002"/>
    </source>
</evidence>
<evidence type="ECO:0000256" key="2">
    <source>
        <dbReference type="ARBA" id="ARBA00004418"/>
    </source>
</evidence>
<reference evidence="15 16" key="1">
    <citation type="submission" date="2024-09" db="EMBL/GenBank/DDBJ databases">
        <authorList>
            <person name="Sun Q."/>
            <person name="Mori K."/>
        </authorList>
    </citation>
    <scope>NUCLEOTIDE SEQUENCE [LARGE SCALE GENOMIC DNA]</scope>
    <source>
        <strain evidence="15 16">KCTC 22789</strain>
    </source>
</reference>
<dbReference type="EC" id="1.7.2.3" evidence="4"/>
<evidence type="ECO:0000256" key="13">
    <source>
        <dbReference type="SAM" id="SignalP"/>
    </source>
</evidence>
<dbReference type="Gene3D" id="3.90.55.10">
    <property type="entry name" value="Dimethylsulfoxide Reductase, domain 3"/>
    <property type="match status" value="1"/>
</dbReference>
<comment type="subcellular location">
    <subcellularLocation>
        <location evidence="2">Periplasm</location>
    </subcellularLocation>
</comment>
<comment type="caution">
    <text evidence="15">The sequence shown here is derived from an EMBL/GenBank/DDBJ whole genome shotgun (WGS) entry which is preliminary data.</text>
</comment>
<dbReference type="Gene3D" id="3.40.228.10">
    <property type="entry name" value="Dimethylsulfoxide Reductase, domain 2"/>
    <property type="match status" value="1"/>
</dbReference>
<evidence type="ECO:0000256" key="8">
    <source>
        <dbReference type="ARBA" id="ARBA00022729"/>
    </source>
</evidence>
<evidence type="ECO:0000256" key="3">
    <source>
        <dbReference type="ARBA" id="ARBA00010312"/>
    </source>
</evidence>
<dbReference type="SUPFAM" id="SSF53706">
    <property type="entry name" value="Formate dehydrogenase/DMSO reductase, domains 1-3"/>
    <property type="match status" value="1"/>
</dbReference>
<dbReference type="InterPro" id="IPR009056">
    <property type="entry name" value="Cyt_c-like_dom"/>
</dbReference>
<dbReference type="SUPFAM" id="SSF50692">
    <property type="entry name" value="ADC-like"/>
    <property type="match status" value="1"/>
</dbReference>
<evidence type="ECO:0000256" key="1">
    <source>
        <dbReference type="ARBA" id="ARBA00001942"/>
    </source>
</evidence>
<keyword evidence="11 12" id="KW-0408">Iron</keyword>
<proteinExistence type="inferred from homology"/>
<evidence type="ECO:0000256" key="12">
    <source>
        <dbReference type="PROSITE-ProRule" id="PRU00433"/>
    </source>
</evidence>
<dbReference type="PROSITE" id="PS51007">
    <property type="entry name" value="CYTC"/>
    <property type="match status" value="1"/>
</dbReference>
<dbReference type="Gene3D" id="3.40.50.740">
    <property type="match status" value="1"/>
</dbReference>
<name>A0ABV6I6C4_9RHOB</name>
<dbReference type="Pfam" id="PF01568">
    <property type="entry name" value="Molydop_binding"/>
    <property type="match status" value="1"/>
</dbReference>